<comment type="caution">
    <text evidence="1">The sequence shown here is derived from an EMBL/GenBank/DDBJ whole genome shotgun (WGS) entry which is preliminary data.</text>
</comment>
<evidence type="ECO:0000313" key="2">
    <source>
        <dbReference type="Proteomes" id="UP000641514"/>
    </source>
</evidence>
<evidence type="ECO:0000313" key="1">
    <source>
        <dbReference type="EMBL" id="GGC62248.1"/>
    </source>
</evidence>
<sequence length="63" mass="6764">MLLKILGGAGLPVAVFHVCHKHGVTAGALYAQSCSEPDAGVRRKYRVDLAEFDAESTHLDLEV</sequence>
<protein>
    <submittedName>
        <fullName evidence="1">Uncharacterized protein</fullName>
    </submittedName>
</protein>
<dbReference type="EMBL" id="BMJH01000001">
    <property type="protein sequence ID" value="GGC62248.1"/>
    <property type="molecule type" value="Genomic_DNA"/>
</dbReference>
<proteinExistence type="predicted"/>
<reference evidence="1" key="2">
    <citation type="submission" date="2020-09" db="EMBL/GenBank/DDBJ databases">
        <authorList>
            <person name="Sun Q."/>
            <person name="Zhou Y."/>
        </authorList>
    </citation>
    <scope>NUCLEOTIDE SEQUENCE</scope>
    <source>
        <strain evidence="1">CGMCC 1.15478</strain>
    </source>
</reference>
<keyword evidence="2" id="KW-1185">Reference proteome</keyword>
<dbReference type="Proteomes" id="UP000641514">
    <property type="component" value="Unassembled WGS sequence"/>
</dbReference>
<dbReference type="AlphaFoldDB" id="A0A916XDB2"/>
<gene>
    <name evidence="1" type="ORF">GCM10011410_13350</name>
</gene>
<reference evidence="1" key="1">
    <citation type="journal article" date="2014" name="Int. J. Syst. Evol. Microbiol.">
        <title>Complete genome sequence of Corynebacterium casei LMG S-19264T (=DSM 44701T), isolated from a smear-ripened cheese.</title>
        <authorList>
            <consortium name="US DOE Joint Genome Institute (JGI-PGF)"/>
            <person name="Walter F."/>
            <person name="Albersmeier A."/>
            <person name="Kalinowski J."/>
            <person name="Ruckert C."/>
        </authorList>
    </citation>
    <scope>NUCLEOTIDE SEQUENCE</scope>
    <source>
        <strain evidence="1">CGMCC 1.15478</strain>
    </source>
</reference>
<accession>A0A916XDB2</accession>
<name>A0A916XDB2_9ACTN</name>
<organism evidence="1 2">
    <name type="scientific">Hoyosella rhizosphaerae</name>
    <dbReference type="NCBI Taxonomy" id="1755582"/>
    <lineage>
        <taxon>Bacteria</taxon>
        <taxon>Bacillati</taxon>
        <taxon>Actinomycetota</taxon>
        <taxon>Actinomycetes</taxon>
        <taxon>Mycobacteriales</taxon>
        <taxon>Hoyosellaceae</taxon>
        <taxon>Hoyosella</taxon>
    </lineage>
</organism>